<dbReference type="PANTHER" id="PTHR43523">
    <property type="entry name" value="GLUCOSE-1-PHOSPHATE ADENYLYLTRANSFERASE-RELATED"/>
    <property type="match status" value="1"/>
</dbReference>
<dbReference type="Proteomes" id="UP001408789">
    <property type="component" value="Unassembled WGS sequence"/>
</dbReference>
<dbReference type="Pfam" id="PF00483">
    <property type="entry name" value="NTP_transferase"/>
    <property type="match status" value="1"/>
</dbReference>
<dbReference type="CDD" id="cd04651">
    <property type="entry name" value="LbH_G1P_AT_C"/>
    <property type="match status" value="1"/>
</dbReference>
<accession>A0AAP0H9L9</accession>
<dbReference type="PROSITE" id="PS00809">
    <property type="entry name" value="ADP_GLC_PYROPHOSPH_2"/>
    <property type="match status" value="1"/>
</dbReference>
<keyword evidence="7" id="KW-1185">Reference proteome</keyword>
<dbReference type="SUPFAM" id="SSF53448">
    <property type="entry name" value="Nucleotide-diphospho-sugar transferases"/>
    <property type="match status" value="1"/>
</dbReference>
<dbReference type="InterPro" id="IPR029044">
    <property type="entry name" value="Nucleotide-diphossugar_trans"/>
</dbReference>
<evidence type="ECO:0000256" key="1">
    <source>
        <dbReference type="ARBA" id="ARBA00010443"/>
    </source>
</evidence>
<comment type="similarity">
    <text evidence="1">Belongs to the bacterial/plant glucose-1-phosphate adenylyltransferase family.</text>
</comment>
<organism evidence="6 7">
    <name type="scientific">Deinandra increscens subsp. villosa</name>
    <dbReference type="NCBI Taxonomy" id="3103831"/>
    <lineage>
        <taxon>Eukaryota</taxon>
        <taxon>Viridiplantae</taxon>
        <taxon>Streptophyta</taxon>
        <taxon>Embryophyta</taxon>
        <taxon>Tracheophyta</taxon>
        <taxon>Spermatophyta</taxon>
        <taxon>Magnoliopsida</taxon>
        <taxon>eudicotyledons</taxon>
        <taxon>Gunneridae</taxon>
        <taxon>Pentapetalae</taxon>
        <taxon>asterids</taxon>
        <taxon>campanulids</taxon>
        <taxon>Asterales</taxon>
        <taxon>Asteraceae</taxon>
        <taxon>Asteroideae</taxon>
        <taxon>Heliantheae alliance</taxon>
        <taxon>Madieae</taxon>
        <taxon>Madiinae</taxon>
        <taxon>Deinandra</taxon>
    </lineage>
</organism>
<dbReference type="InterPro" id="IPR011831">
    <property type="entry name" value="ADP-Glc_PPase"/>
</dbReference>
<proteinExistence type="inferred from homology"/>
<sequence length="504" mass="56109">MKSNQNIIINFLITCKSSTSATIMSLLNFQTSINPKLNLHNNHENPSLKKLHSRFIITNFQKPECQFSPANQSVAAVVFGDASQKPGLYPLTKRRSEGAVPLAGSYRLIDAVISNCINSNIAKVYALTQFNSTSLNSHLSRAYSGGLLANQEFLEVIAAYQSPEDDNWFQGTADAMRRCLWVLEQYPAVEFLVLPGHHLYKMDYQKLLEAHRNNKADVTVSVLDSMRDYNTGFGSFNVGSGNQVIGFEKEPDLIPVMSLSVQGSKFNEKFSSMGIYVMNRHVMIKLLKESFPKANDLKNEVIPGAISLGLKVHAYQFDGYWEDMRSIEAYYKANMESTEKENMKYNFHDRDFPLYTLPRHLPPSLVTDAVITDSTIGDGCILNRCSIRSSIIGPRTRVGDGAVIEDSVIMGSDIYQVNAPPRKKCTNILLFSCQQSVPEHSIGIGEGSFIKKAIIDKNVRIGKNVKIINRDNVLEGNNEADGYIITSGIIVVLRGAVFPDESIL</sequence>
<dbReference type="PANTHER" id="PTHR43523:SF17">
    <property type="entry name" value="INACTIVE GLUCOSE-1-PHOSPHATE ADENYLYLTRANSFERASE SMALL SUBUNIT 2, CHLOROPLASTIC"/>
    <property type="match status" value="1"/>
</dbReference>
<dbReference type="AlphaFoldDB" id="A0AAP0H9L9"/>
<protein>
    <recommendedName>
        <fullName evidence="5">Nucleotidyl transferase domain-containing protein</fullName>
    </recommendedName>
</protein>
<gene>
    <name evidence="6" type="ORF">SSX86_003124</name>
</gene>
<evidence type="ECO:0000259" key="5">
    <source>
        <dbReference type="Pfam" id="PF00483"/>
    </source>
</evidence>
<keyword evidence="4" id="KW-0067">ATP-binding</keyword>
<evidence type="ECO:0000256" key="4">
    <source>
        <dbReference type="ARBA" id="ARBA00022840"/>
    </source>
</evidence>
<dbReference type="CDD" id="cd02508">
    <property type="entry name" value="ADP_Glucose_PP"/>
    <property type="match status" value="1"/>
</dbReference>
<dbReference type="SUPFAM" id="SSF51161">
    <property type="entry name" value="Trimeric LpxA-like enzymes"/>
    <property type="match status" value="1"/>
</dbReference>
<reference evidence="6 7" key="1">
    <citation type="submission" date="2024-04" db="EMBL/GenBank/DDBJ databases">
        <title>The reference genome of an endangered Asteraceae, Deinandra increscens subsp. villosa, native to the Central Coast of California.</title>
        <authorList>
            <person name="Guilliams M."/>
            <person name="Hasenstab-Lehman K."/>
            <person name="Meyer R."/>
            <person name="Mcevoy S."/>
        </authorList>
    </citation>
    <scope>NUCLEOTIDE SEQUENCE [LARGE SCALE GENOMIC DNA]</scope>
    <source>
        <tissue evidence="6">Leaf</tissue>
    </source>
</reference>
<dbReference type="Gene3D" id="3.90.550.10">
    <property type="entry name" value="Spore Coat Polysaccharide Biosynthesis Protein SpsA, Chain A"/>
    <property type="match status" value="1"/>
</dbReference>
<keyword evidence="3" id="KW-0547">Nucleotide-binding</keyword>
<dbReference type="GO" id="GO:0005978">
    <property type="term" value="P:glycogen biosynthetic process"/>
    <property type="evidence" value="ECO:0007669"/>
    <property type="project" value="InterPro"/>
</dbReference>
<dbReference type="InterPro" id="IPR005836">
    <property type="entry name" value="ADP_Glu_pyroP_CS"/>
</dbReference>
<dbReference type="InterPro" id="IPR005835">
    <property type="entry name" value="NTP_transferase_dom"/>
</dbReference>
<dbReference type="EMBL" id="JBCNJP010000007">
    <property type="protein sequence ID" value="KAK9074805.1"/>
    <property type="molecule type" value="Genomic_DNA"/>
</dbReference>
<evidence type="ECO:0000313" key="6">
    <source>
        <dbReference type="EMBL" id="KAK9074805.1"/>
    </source>
</evidence>
<name>A0AAP0H9L9_9ASTR</name>
<dbReference type="InterPro" id="IPR011004">
    <property type="entry name" value="Trimer_LpxA-like_sf"/>
</dbReference>
<dbReference type="GO" id="GO:0008878">
    <property type="term" value="F:glucose-1-phosphate adenylyltransferase activity"/>
    <property type="evidence" value="ECO:0007669"/>
    <property type="project" value="InterPro"/>
</dbReference>
<dbReference type="Pfam" id="PF25247">
    <property type="entry name" value="LbH_GLGC"/>
    <property type="match status" value="1"/>
</dbReference>
<feature type="domain" description="Nucleotidyl transferase" evidence="5">
    <location>
        <begin position="88"/>
        <end position="339"/>
    </location>
</feature>
<evidence type="ECO:0000256" key="2">
    <source>
        <dbReference type="ARBA" id="ARBA00011680"/>
    </source>
</evidence>
<evidence type="ECO:0000313" key="7">
    <source>
        <dbReference type="Proteomes" id="UP001408789"/>
    </source>
</evidence>
<evidence type="ECO:0000256" key="3">
    <source>
        <dbReference type="ARBA" id="ARBA00022741"/>
    </source>
</evidence>
<dbReference type="GO" id="GO:0005524">
    <property type="term" value="F:ATP binding"/>
    <property type="evidence" value="ECO:0007669"/>
    <property type="project" value="UniProtKB-KW"/>
</dbReference>
<comment type="subunit">
    <text evidence="2">Heterotetramer.</text>
</comment>
<dbReference type="Gene3D" id="2.160.10.10">
    <property type="entry name" value="Hexapeptide repeat proteins"/>
    <property type="match status" value="1"/>
</dbReference>
<comment type="caution">
    <text evidence="6">The sequence shown here is derived from an EMBL/GenBank/DDBJ whole genome shotgun (WGS) entry which is preliminary data.</text>
</comment>